<dbReference type="GO" id="GO:0009341">
    <property type="term" value="C:beta-galactosidase complex"/>
    <property type="evidence" value="ECO:0007669"/>
    <property type="project" value="InterPro"/>
</dbReference>
<dbReference type="PANTHER" id="PTHR46323">
    <property type="entry name" value="BETA-GALACTOSIDASE"/>
    <property type="match status" value="1"/>
</dbReference>
<keyword evidence="5 7" id="KW-0326">Glycosidase</keyword>
<dbReference type="Pfam" id="PF02836">
    <property type="entry name" value="Glyco_hydro_2_C"/>
    <property type="match status" value="1"/>
</dbReference>
<dbReference type="InterPro" id="IPR006101">
    <property type="entry name" value="Glyco_hydro_2"/>
</dbReference>
<evidence type="ECO:0000256" key="5">
    <source>
        <dbReference type="ARBA" id="ARBA00023295"/>
    </source>
</evidence>
<dbReference type="InterPro" id="IPR023232">
    <property type="entry name" value="Glyco_hydro_2_AS"/>
</dbReference>
<dbReference type="SUPFAM" id="SSF49303">
    <property type="entry name" value="beta-Galactosidase/glucuronidase domain"/>
    <property type="match status" value="2"/>
</dbReference>
<dbReference type="EMBL" id="FJXR01000005">
    <property type="protein sequence ID" value="CZU80748.1"/>
    <property type="molecule type" value="Genomic_DNA"/>
</dbReference>
<dbReference type="GO" id="GO:0004565">
    <property type="term" value="F:beta-galactosidase activity"/>
    <property type="evidence" value="ECO:0007669"/>
    <property type="project" value="UniProtKB-EC"/>
</dbReference>
<dbReference type="PANTHER" id="PTHR46323:SF2">
    <property type="entry name" value="BETA-GALACTOSIDASE"/>
    <property type="match status" value="1"/>
</dbReference>
<evidence type="ECO:0000256" key="7">
    <source>
        <dbReference type="RuleBase" id="RU361154"/>
    </source>
</evidence>
<evidence type="ECO:0000313" key="9">
    <source>
        <dbReference type="EMBL" id="CZU80748.1"/>
    </source>
</evidence>
<organism evidence="9 10">
    <name type="scientific">Enterobacter cloacae</name>
    <dbReference type="NCBI Taxonomy" id="550"/>
    <lineage>
        <taxon>Bacteria</taxon>
        <taxon>Pseudomonadati</taxon>
        <taxon>Pseudomonadota</taxon>
        <taxon>Gammaproteobacteria</taxon>
        <taxon>Enterobacterales</taxon>
        <taxon>Enterobacteriaceae</taxon>
        <taxon>Enterobacter</taxon>
        <taxon>Enterobacter cloacae complex</taxon>
    </lineage>
</organism>
<dbReference type="Gene3D" id="3.20.20.80">
    <property type="entry name" value="Glycosidases"/>
    <property type="match status" value="1"/>
</dbReference>
<dbReference type="EC" id="3.2.1.23" evidence="3 7"/>
<dbReference type="Pfam" id="PF00703">
    <property type="entry name" value="Glyco_hydro_2"/>
    <property type="match status" value="1"/>
</dbReference>
<accession>A0A156VIS3</accession>
<feature type="domain" description="Beta galactosidase small chain/" evidence="8">
    <location>
        <begin position="724"/>
        <end position="995"/>
    </location>
</feature>
<dbReference type="Pfam" id="PF16353">
    <property type="entry name" value="LacZ_4"/>
    <property type="match status" value="1"/>
</dbReference>
<dbReference type="Gene3D" id="2.60.40.10">
    <property type="entry name" value="Immunoglobulins"/>
    <property type="match status" value="2"/>
</dbReference>
<gene>
    <name evidence="9" type="primary">ebgA</name>
    <name evidence="9" type="ORF">SAMEA2273318_01190</name>
</gene>
<dbReference type="SUPFAM" id="SSF51445">
    <property type="entry name" value="(Trans)glycosidases"/>
    <property type="match status" value="1"/>
</dbReference>
<dbReference type="InterPro" id="IPR014718">
    <property type="entry name" value="GH-type_carb-bd"/>
</dbReference>
<proteinExistence type="inferred from homology"/>
<dbReference type="InterPro" id="IPR011013">
    <property type="entry name" value="Gal_mutarotase_sf_dom"/>
</dbReference>
<dbReference type="InterPro" id="IPR032312">
    <property type="entry name" value="LacZ_4"/>
</dbReference>
<protein>
    <recommendedName>
        <fullName evidence="3 7">Beta-galactosidase</fullName>
        <ecNumber evidence="3 7">3.2.1.23</ecNumber>
    </recommendedName>
    <alternativeName>
        <fullName evidence="6 7">Lactase</fullName>
    </alternativeName>
</protein>
<dbReference type="InterPro" id="IPR023230">
    <property type="entry name" value="Glyco_hydro_2_CS"/>
</dbReference>
<sequence length="1027" mass="117755">MNRWENIQLTHENRLPPRAYFFSYDTVAQARTFAREASSHFLSLSGKWNFRFFTNPLLVPENFTSEYMADWGDITVPAMWQTEGHGQLQYTDEGFPFPVDVPWVPTDNPTGAYQRYFTLSDGWQGKQTLIKFDGVETYFEVYVNGHYIGFSKGSRLAAEFDISHAVHGGQNLLCVRVMQWADSTYIEDQDMWWTAGIFRDVYLIGKNPTHVRDVTIKTTFDEAWKNATVFCQLELENLAPHASAVSLEYALYDGDAAIRQGTTDSLTVTRSAETAFSIEVKQPQQWSAESPYLYHLVITLKDANGQTLEVIPQRVGFRDIKVRDGLFYINNRYLKLHGVNRHDNDHQKGRAVGMDRVERDLILMKQHNINSVRTAHYPNDPRFYELCDIYGLFVMAETDVESHGFANVGDLSRITDDPVWEHVYVERIERHIHAQKNHPSIIIWSLGNESGYGCNIRAMARAAKALDDTRLLHYEEDRDAEVVDIISTMYTRVPLMNLFGEYPHAKPRIICEYAHAMGNGPGGLSEYQNVFDRHDCIQGHYVWEWCDHGIQAADASGNTYYAYGGDFGDYPNNYNFCLDGLIYSDQTPGPGLREYKQVIAPVKLRWQNGELHVENRFWFTSLDDYTLLVEVRAEGETLYSQPLTMTGLAPNSTRNMSLNLPELDEREAFLTVRISKNSRTRYSEAGHEIAVYQFPLKARTAHATPFINANATPLLLEEDRLNCTVTGHNFRASFSKVTGKLSAWQVNGEDKITREPKINFFKPMIDNHKQEYEGLWQPNHLQIMQEHLRGFEIEQQDDAIVITTRTLIAPPVFDFGMRCTYRWRIAADGQINVELSGERYGDYPHIIPCIGLTLGINGEFDQVSYYGRGPGENYPDSQQASTIDQWHTTVDEMFENYPFPQNNGNRQQVRWATLANRHGSGLLVVPEQPIHFSAWHYTAENIHAAQHCNELRRSDDITLNLDHQVLGLGSNSWGSEVLDTWRVWFRPFRYGFTLLPLEGGQTTAQALVHHRFGTGFFSMNSHSEAEK</sequence>
<dbReference type="SUPFAM" id="SSF74650">
    <property type="entry name" value="Galactose mutarotase-like"/>
    <property type="match status" value="1"/>
</dbReference>
<dbReference type="InterPro" id="IPR006102">
    <property type="entry name" value="Ig-like_GH2"/>
</dbReference>
<evidence type="ECO:0000256" key="6">
    <source>
        <dbReference type="ARBA" id="ARBA00032230"/>
    </source>
</evidence>
<evidence type="ECO:0000256" key="1">
    <source>
        <dbReference type="ARBA" id="ARBA00001412"/>
    </source>
</evidence>
<keyword evidence="4 7" id="KW-0378">Hydrolase</keyword>
<dbReference type="PROSITE" id="PS00608">
    <property type="entry name" value="GLYCOSYL_HYDROL_F2_2"/>
    <property type="match status" value="1"/>
</dbReference>
<dbReference type="PRINTS" id="PR00132">
    <property type="entry name" value="GLHYDRLASE2"/>
</dbReference>
<comment type="similarity">
    <text evidence="2 7">Belongs to the glycosyl hydrolase 2 family.</text>
</comment>
<evidence type="ECO:0000256" key="3">
    <source>
        <dbReference type="ARBA" id="ARBA00012756"/>
    </source>
</evidence>
<dbReference type="Gene3D" id="2.60.120.260">
    <property type="entry name" value="Galactose-binding domain-like"/>
    <property type="match status" value="1"/>
</dbReference>
<dbReference type="InterPro" id="IPR036156">
    <property type="entry name" value="Beta-gal/glucu_dom_sf"/>
</dbReference>
<dbReference type="GO" id="GO:0030246">
    <property type="term" value="F:carbohydrate binding"/>
    <property type="evidence" value="ECO:0007669"/>
    <property type="project" value="InterPro"/>
</dbReference>
<evidence type="ECO:0000259" key="8">
    <source>
        <dbReference type="SMART" id="SM01038"/>
    </source>
</evidence>
<dbReference type="GO" id="GO:0005990">
    <property type="term" value="P:lactose catabolic process"/>
    <property type="evidence" value="ECO:0007669"/>
    <property type="project" value="TreeGrafter"/>
</dbReference>
<dbReference type="InterPro" id="IPR006103">
    <property type="entry name" value="Glyco_hydro_2_cat"/>
</dbReference>
<evidence type="ECO:0000256" key="4">
    <source>
        <dbReference type="ARBA" id="ARBA00022801"/>
    </source>
</evidence>
<dbReference type="RefSeq" id="WP_063143473.1">
    <property type="nucleotide sequence ID" value="NZ_FJXR01000005.1"/>
</dbReference>
<dbReference type="InterPro" id="IPR008979">
    <property type="entry name" value="Galactose-bd-like_sf"/>
</dbReference>
<dbReference type="Gene3D" id="2.70.98.10">
    <property type="match status" value="1"/>
</dbReference>
<dbReference type="SUPFAM" id="SSF49785">
    <property type="entry name" value="Galactose-binding domain-like"/>
    <property type="match status" value="1"/>
</dbReference>
<reference evidence="9 10" key="1">
    <citation type="submission" date="2016-03" db="EMBL/GenBank/DDBJ databases">
        <authorList>
            <consortium name="Pathogen Informatics"/>
        </authorList>
    </citation>
    <scope>NUCLEOTIDE SEQUENCE [LARGE SCALE GENOMIC DNA]</scope>
    <source>
        <strain evidence="10">e1252</strain>
    </source>
</reference>
<comment type="catalytic activity">
    <reaction evidence="1 7">
        <text>Hydrolysis of terminal non-reducing beta-D-galactose residues in beta-D-galactosides.</text>
        <dbReference type="EC" id="3.2.1.23"/>
    </reaction>
</comment>
<dbReference type="Pfam" id="PF02929">
    <property type="entry name" value="Bgal_small_N"/>
    <property type="match status" value="1"/>
</dbReference>
<dbReference type="NCBIfam" id="NF007666">
    <property type="entry name" value="PRK10340.1"/>
    <property type="match status" value="1"/>
</dbReference>
<evidence type="ECO:0000256" key="2">
    <source>
        <dbReference type="ARBA" id="ARBA00007401"/>
    </source>
</evidence>
<dbReference type="AlphaFoldDB" id="A0A156VIS3"/>
<dbReference type="Proteomes" id="UP000076008">
    <property type="component" value="Unassembled WGS sequence"/>
</dbReference>
<dbReference type="SMART" id="SM01038">
    <property type="entry name" value="Bgal_small_N"/>
    <property type="match status" value="1"/>
</dbReference>
<dbReference type="InterPro" id="IPR050347">
    <property type="entry name" value="Bact_Beta-galactosidase"/>
</dbReference>
<evidence type="ECO:0000313" key="10">
    <source>
        <dbReference type="Proteomes" id="UP000076008"/>
    </source>
</evidence>
<dbReference type="InterPro" id="IPR017853">
    <property type="entry name" value="GH"/>
</dbReference>
<dbReference type="Pfam" id="PF02837">
    <property type="entry name" value="Glyco_hydro_2_N"/>
    <property type="match status" value="1"/>
</dbReference>
<dbReference type="InterPro" id="IPR006104">
    <property type="entry name" value="Glyco_hydro_2_N"/>
</dbReference>
<dbReference type="InterPro" id="IPR013783">
    <property type="entry name" value="Ig-like_fold"/>
</dbReference>
<dbReference type="InterPro" id="IPR004199">
    <property type="entry name" value="B-gal_small/dom_5"/>
</dbReference>
<dbReference type="PROSITE" id="PS00719">
    <property type="entry name" value="GLYCOSYL_HYDROL_F2_1"/>
    <property type="match status" value="1"/>
</dbReference>
<name>A0A156VIS3_ENTCL</name>